<dbReference type="AlphaFoldDB" id="D1PNA5"/>
<dbReference type="EMBL" id="ACBY02000023">
    <property type="protein sequence ID" value="EFB76040.1"/>
    <property type="molecule type" value="Genomic_DNA"/>
</dbReference>
<proteinExistence type="predicted"/>
<name>D1PNA5_9FIRM</name>
<comment type="caution">
    <text evidence="1">The sequence shown here is derived from an EMBL/GenBank/DDBJ whole genome shotgun (WGS) entry which is preliminary data.</text>
</comment>
<evidence type="ECO:0000313" key="2">
    <source>
        <dbReference type="Proteomes" id="UP000003438"/>
    </source>
</evidence>
<organism evidence="1 2">
    <name type="scientific">Subdoligranulum variabile DSM 15176</name>
    <dbReference type="NCBI Taxonomy" id="411471"/>
    <lineage>
        <taxon>Bacteria</taxon>
        <taxon>Bacillati</taxon>
        <taxon>Bacillota</taxon>
        <taxon>Clostridia</taxon>
        <taxon>Eubacteriales</taxon>
        <taxon>Oscillospiraceae</taxon>
        <taxon>Subdoligranulum</taxon>
    </lineage>
</organism>
<accession>D1PNA5</accession>
<dbReference type="Proteomes" id="UP000003438">
    <property type="component" value="Unassembled WGS sequence"/>
</dbReference>
<gene>
    <name evidence="1" type="ORF">SUBVAR_05824</name>
</gene>
<dbReference type="STRING" id="411471.SUBVAR_05824"/>
<keyword evidence="2" id="KW-1185">Reference proteome</keyword>
<sequence length="69" mass="7620">MKPEIICPASGKPYCRGCLGPVYLCSPAKNVLCRKMGCGLQCHHTHNREYSVDGVPICPTPKMLELMDQ</sequence>
<dbReference type="HOGENOM" id="CLU_2774366_0_0_9"/>
<reference evidence="1" key="1">
    <citation type="submission" date="2009-12" db="EMBL/GenBank/DDBJ databases">
        <authorList>
            <person name="Weinstock G."/>
            <person name="Sodergren E."/>
            <person name="Clifton S."/>
            <person name="Fulton L."/>
            <person name="Fulton B."/>
            <person name="Courtney L."/>
            <person name="Fronick C."/>
            <person name="Harrison M."/>
            <person name="Strong C."/>
            <person name="Farmer C."/>
            <person name="Delahaunty K."/>
            <person name="Markovic C."/>
            <person name="Hall O."/>
            <person name="Minx P."/>
            <person name="Tomlinson C."/>
            <person name="Mitreva M."/>
            <person name="Nelson J."/>
            <person name="Hou S."/>
            <person name="Wollam A."/>
            <person name="Pepin K.H."/>
            <person name="Johnson M."/>
            <person name="Bhonagiri V."/>
            <person name="Nash W.E."/>
            <person name="Warren W."/>
            <person name="Chinwalla A."/>
            <person name="Mardis E.R."/>
            <person name="Wilson R.K."/>
        </authorList>
    </citation>
    <scope>NUCLEOTIDE SEQUENCE [LARGE SCALE GENOMIC DNA]</scope>
    <source>
        <strain evidence="1">DSM 15176</strain>
    </source>
</reference>
<protein>
    <submittedName>
        <fullName evidence="1">Uncharacterized protein</fullName>
    </submittedName>
</protein>
<evidence type="ECO:0000313" key="1">
    <source>
        <dbReference type="EMBL" id="EFB76040.1"/>
    </source>
</evidence>